<dbReference type="InterPro" id="IPR036028">
    <property type="entry name" value="SH3-like_dom_sf"/>
</dbReference>
<feature type="compositionally biased region" description="Polar residues" evidence="5">
    <location>
        <begin position="530"/>
        <end position="544"/>
    </location>
</feature>
<dbReference type="Pfam" id="PF00618">
    <property type="entry name" value="RasGEF_N"/>
    <property type="match status" value="1"/>
</dbReference>
<feature type="domain" description="N-terminal Ras-GEF" evidence="8">
    <location>
        <begin position="709"/>
        <end position="829"/>
    </location>
</feature>
<dbReference type="PROSITE" id="PS50009">
    <property type="entry name" value="RASGEF_CAT"/>
    <property type="match status" value="1"/>
</dbReference>
<feature type="compositionally biased region" description="Polar residues" evidence="5">
    <location>
        <begin position="630"/>
        <end position="659"/>
    </location>
</feature>
<dbReference type="Pfam" id="PF00617">
    <property type="entry name" value="RasGEF"/>
    <property type="match status" value="1"/>
</dbReference>
<dbReference type="InterPro" id="IPR001895">
    <property type="entry name" value="RASGEF_cat_dom"/>
</dbReference>
<evidence type="ECO:0000256" key="4">
    <source>
        <dbReference type="PROSITE-ProRule" id="PRU00192"/>
    </source>
</evidence>
<dbReference type="OrthoDB" id="546434at2759"/>
<dbReference type="InterPro" id="IPR019804">
    <property type="entry name" value="Ras_G-nucl-exch_fac_CS"/>
</dbReference>
<dbReference type="CDD" id="cd00155">
    <property type="entry name" value="RasGEF"/>
    <property type="match status" value="1"/>
</dbReference>
<evidence type="ECO:0000313" key="10">
    <source>
        <dbReference type="Proteomes" id="UP000269276"/>
    </source>
</evidence>
<feature type="region of interest" description="Disordered" evidence="5">
    <location>
        <begin position="320"/>
        <end position="345"/>
    </location>
</feature>
<dbReference type="Gene3D" id="2.30.30.40">
    <property type="entry name" value="SH3 Domains"/>
    <property type="match status" value="1"/>
</dbReference>
<feature type="compositionally biased region" description="Polar residues" evidence="5">
    <location>
        <begin position="569"/>
        <end position="581"/>
    </location>
</feature>
<dbReference type="Gene3D" id="1.20.870.10">
    <property type="entry name" value="Son of sevenless (SoS) protein Chain: S domain 1"/>
    <property type="match status" value="1"/>
</dbReference>
<dbReference type="VEuPathDB" id="FungiDB:BTJ68_09369"/>
<dbReference type="InterPro" id="IPR023578">
    <property type="entry name" value="Ras_GEF_dom_sf"/>
</dbReference>
<dbReference type="EMBL" id="QWIP01000088">
    <property type="protein sequence ID" value="RMY73834.1"/>
    <property type="molecule type" value="Genomic_DNA"/>
</dbReference>
<feature type="region of interest" description="Disordered" evidence="5">
    <location>
        <begin position="569"/>
        <end position="675"/>
    </location>
</feature>
<evidence type="ECO:0000256" key="5">
    <source>
        <dbReference type="SAM" id="MobiDB-lite"/>
    </source>
</evidence>
<keyword evidence="2 3" id="KW-0344">Guanine-nucleotide releasing factor</keyword>
<dbReference type="SMART" id="SM00147">
    <property type="entry name" value="RasGEF"/>
    <property type="match status" value="1"/>
</dbReference>
<name>A0A3M7ECM2_HORWE</name>
<dbReference type="SUPFAM" id="SSF48366">
    <property type="entry name" value="Ras GEF"/>
    <property type="match status" value="1"/>
</dbReference>
<dbReference type="PROSITE" id="PS00720">
    <property type="entry name" value="RASGEF"/>
    <property type="match status" value="1"/>
</dbReference>
<evidence type="ECO:0008006" key="11">
    <source>
        <dbReference type="Google" id="ProtNLM"/>
    </source>
</evidence>
<dbReference type="GO" id="GO:0005886">
    <property type="term" value="C:plasma membrane"/>
    <property type="evidence" value="ECO:0007669"/>
    <property type="project" value="TreeGrafter"/>
</dbReference>
<dbReference type="SMART" id="SM00326">
    <property type="entry name" value="SH3"/>
    <property type="match status" value="1"/>
</dbReference>
<dbReference type="PROSITE" id="PS50002">
    <property type="entry name" value="SH3"/>
    <property type="match status" value="1"/>
</dbReference>
<gene>
    <name evidence="9" type="ORF">D0863_03608</name>
</gene>
<reference evidence="9 10" key="1">
    <citation type="journal article" date="2018" name="BMC Genomics">
        <title>Genomic evidence for intraspecific hybridization in a clonal and extremely halotolerant yeast.</title>
        <authorList>
            <person name="Gostincar C."/>
            <person name="Stajich J.E."/>
            <person name="Zupancic J."/>
            <person name="Zalar P."/>
            <person name="Gunde-Cimerman N."/>
        </authorList>
    </citation>
    <scope>NUCLEOTIDE SEQUENCE [LARGE SCALE GENOMIC DNA]</scope>
    <source>
        <strain evidence="9 10">EXF-2682</strain>
    </source>
</reference>
<feature type="compositionally biased region" description="Basic and acidic residues" evidence="5">
    <location>
        <begin position="1135"/>
        <end position="1167"/>
    </location>
</feature>
<feature type="domain" description="Ras-GEF" evidence="7">
    <location>
        <begin position="891"/>
        <end position="1136"/>
    </location>
</feature>
<feature type="domain" description="SH3" evidence="6">
    <location>
        <begin position="64"/>
        <end position="136"/>
    </location>
</feature>
<dbReference type="SUPFAM" id="SSF50044">
    <property type="entry name" value="SH3-domain"/>
    <property type="match status" value="1"/>
</dbReference>
<evidence type="ECO:0000259" key="8">
    <source>
        <dbReference type="PROSITE" id="PS50212"/>
    </source>
</evidence>
<evidence type="ECO:0000259" key="6">
    <source>
        <dbReference type="PROSITE" id="PS50002"/>
    </source>
</evidence>
<feature type="region of interest" description="Disordered" evidence="5">
    <location>
        <begin position="518"/>
        <end position="553"/>
    </location>
</feature>
<sequence>MNHQLSLAAAAASSGHSAARNIDGSRPSDLKTPFSGFAFQVQMTPPETPTNPHYTEDTVAEQTRFYNYLRALYHFDPSTTFCGGESDDPLTTTVVIKPGDIILVHSVHENGWADGTVLATGERGWLPTNYCEAYDHPYLRDLLNGMTQFWDILGANEDANLSHFVRQDYIRGLIAGVRYLLEHADCLHRDTYLVQQHIGIRRMRKGLLADLSGLVQIAKSLQDTISEPFAGEVIHYLIEDLMAKAFKVITRAVSFVDVWSKETAEDRLTAPSRTFSAGPLTPPSDVERLRIDTHVSKLGSHKHPIDSAKFFTPNVDEQAGADTTGGAERTVGAADTSQSALPVSRHRKSSLAHRLSLVEAERSPPRGLASEQLAHAHDACISTIGAFIGHHLHARPSLEFVETIERLVKACEGMLVVVDAVYHRDSQRSVQVRQARRDFQSKLNDLVSATKDVFTHSDQEDGELLMMPDQSTHLITVGTSLIRSSGDCVAKTRSLIEKIGDFDFGQLPLISRDLFSPKGGASKSVKEVNPSETPSGNTARTQENLPGGPVQSIPAVQDESNAAIFQAGSRQNVDSAATAQAANKHKSLPPAPREEPESQHHQQPAISGTVLRSKRLSRATDGGQPDNVGISLSGSAETCRSSNRDSGGSTISQNSTRATSPERVQDHTSTDPTLLSSFNSISSIRSDAEEETEAQLLHKTYANELVLNKDGQVTGGSLPALVEKLTTHDTAPDAQFVTAFYITFRMFTTPRELAQTLISRFDYIGDSKEVGTPARLRIYNIFKGWLETYWNPEADKDALGEIRYFALHRLKPHLPPAGERLAELVRKLAAGYHTGTINGPLVSGVGKTSLSVGLTVQSGKGTPEPIMNKSQMQTLRAASSGETKCSVTDFDAVELARQITLIASAVFRDILPEELLSLEWNKKTTNVAQNVRNMCGLNNDLAHLVADSVLEPDDAKKRSTVIKHWVKVAGACLELSNYDSLMAIMCTLNSSVVQRLRRTWEQIPKKVKSRLEELNAVIDIQKNHASLRKRLEDPVVPCIPFLGIYLTDLTFLDVGNPKTRDLPGAALGQPCKVINFDKYVRMAKVVSHLQRFQVPFRLQPIHEMQDWIDRCLQKMRDTQEEMVTHLHRRSLWVEPKQERPPRMAEARKDSDGPSVEERPRTASGKERFESFLRSNTFGFKAPEVPGHQ</sequence>
<evidence type="ECO:0000313" key="9">
    <source>
        <dbReference type="EMBL" id="RMY73834.1"/>
    </source>
</evidence>
<feature type="region of interest" description="Disordered" evidence="5">
    <location>
        <begin position="1133"/>
        <end position="1167"/>
    </location>
</feature>
<dbReference type="GO" id="GO:0007265">
    <property type="term" value="P:Ras protein signal transduction"/>
    <property type="evidence" value="ECO:0007669"/>
    <property type="project" value="TreeGrafter"/>
</dbReference>
<dbReference type="PANTHER" id="PTHR23113">
    <property type="entry name" value="GUANINE NUCLEOTIDE EXCHANGE FACTOR"/>
    <property type="match status" value="1"/>
</dbReference>
<dbReference type="Gene3D" id="1.10.840.10">
    <property type="entry name" value="Ras guanine-nucleotide exchange factors catalytic domain"/>
    <property type="match status" value="1"/>
</dbReference>
<dbReference type="PROSITE" id="PS50212">
    <property type="entry name" value="RASGEF_NTER"/>
    <property type="match status" value="1"/>
</dbReference>
<dbReference type="AlphaFoldDB" id="A0A3M7ECM2"/>
<evidence type="ECO:0000256" key="1">
    <source>
        <dbReference type="ARBA" id="ARBA00022443"/>
    </source>
</evidence>
<keyword evidence="1 4" id="KW-0728">SH3 domain</keyword>
<comment type="caution">
    <text evidence="9">The sequence shown here is derived from an EMBL/GenBank/DDBJ whole genome shotgun (WGS) entry which is preliminary data.</text>
</comment>
<accession>A0A3M7ECM2</accession>
<dbReference type="PANTHER" id="PTHR23113:SF354">
    <property type="entry name" value="BUD SITE SELECTION PROTEIN 5"/>
    <property type="match status" value="1"/>
</dbReference>
<evidence type="ECO:0000256" key="3">
    <source>
        <dbReference type="PROSITE-ProRule" id="PRU00168"/>
    </source>
</evidence>
<proteinExistence type="predicted"/>
<dbReference type="GO" id="GO:0005085">
    <property type="term" value="F:guanyl-nucleotide exchange factor activity"/>
    <property type="evidence" value="ECO:0007669"/>
    <property type="project" value="UniProtKB-KW"/>
</dbReference>
<dbReference type="InterPro" id="IPR000651">
    <property type="entry name" value="Ras-like_Gua-exchang_fac_N"/>
</dbReference>
<organism evidence="9 10">
    <name type="scientific">Hortaea werneckii</name>
    <name type="common">Black yeast</name>
    <name type="synonym">Cladosporium werneckii</name>
    <dbReference type="NCBI Taxonomy" id="91943"/>
    <lineage>
        <taxon>Eukaryota</taxon>
        <taxon>Fungi</taxon>
        <taxon>Dikarya</taxon>
        <taxon>Ascomycota</taxon>
        <taxon>Pezizomycotina</taxon>
        <taxon>Dothideomycetes</taxon>
        <taxon>Dothideomycetidae</taxon>
        <taxon>Mycosphaerellales</taxon>
        <taxon>Teratosphaeriaceae</taxon>
        <taxon>Hortaea</taxon>
    </lineage>
</organism>
<dbReference type="Proteomes" id="UP000269276">
    <property type="component" value="Unassembled WGS sequence"/>
</dbReference>
<dbReference type="InterPro" id="IPR008937">
    <property type="entry name" value="Ras-like_GEF"/>
</dbReference>
<evidence type="ECO:0000259" key="7">
    <source>
        <dbReference type="PROSITE" id="PS50009"/>
    </source>
</evidence>
<dbReference type="SMART" id="SM00229">
    <property type="entry name" value="RasGEFN"/>
    <property type="match status" value="1"/>
</dbReference>
<protein>
    <recommendedName>
        <fullName evidence="11">Ras-GEF domain-containing protein</fullName>
    </recommendedName>
</protein>
<dbReference type="InterPro" id="IPR036964">
    <property type="entry name" value="RASGEF_cat_dom_sf"/>
</dbReference>
<dbReference type="CDD" id="cd06224">
    <property type="entry name" value="REM"/>
    <property type="match status" value="1"/>
</dbReference>
<dbReference type="InterPro" id="IPR001452">
    <property type="entry name" value="SH3_domain"/>
</dbReference>
<evidence type="ECO:0000256" key="2">
    <source>
        <dbReference type="ARBA" id="ARBA00022658"/>
    </source>
</evidence>